<evidence type="ECO:0000256" key="1">
    <source>
        <dbReference type="ARBA" id="ARBA00001966"/>
    </source>
</evidence>
<dbReference type="SFLD" id="SFLDG01082">
    <property type="entry name" value="B12-binding_domain_containing"/>
    <property type="match status" value="1"/>
</dbReference>
<dbReference type="Pfam" id="PF04055">
    <property type="entry name" value="Radical_SAM"/>
    <property type="match status" value="1"/>
</dbReference>
<dbReference type="SUPFAM" id="SSF102114">
    <property type="entry name" value="Radical SAM enzymes"/>
    <property type="match status" value="1"/>
</dbReference>
<dbReference type="InterPro" id="IPR051198">
    <property type="entry name" value="BchE-like"/>
</dbReference>
<dbReference type="InterPro" id="IPR006638">
    <property type="entry name" value="Elp3/MiaA/NifB-like_rSAM"/>
</dbReference>
<sequence length="516" mass="58553">MEQRKKVLIVNVFFPDERMAIKRSNQVPNAVAPALLAGYFNPDTCEVRLYNEVNSGFLEVFQPELIGWPDLLVLTGLTAAFDRLLHLTAYARTANPAVIVAAGGHGVRALPTYSRAFFDYTCVGDVDEIAAVAREALGPRYVAEQFRPRYDLAYWIHRLGYAESSRNCNFKCGFCSLTGVGLKYEVPPMDYLEAQMDALGKRPIFFFQDNQIMGSGPESFRERVQRFQVRRQAGQFKYWSGFVTDTFFWEDANIDFARETGCISVFVGVESFDDEQWLDEQNKKQNSRYNQAELLRRACDGGVLVQYGLVYDPTRHSLAQMRKELEIICDNPEIPPPNFIFTAIPFPGTPFFRDNLEQGLLLPNTHMRHMEGSTLSLKPTLDPQPEVVDFIRSGRRFAGYRARFLRHQAKFLKRYHRSLNRDQMLLSSLATAAIMAPTAVLGPGAIFRRKVQRSHVSTTEVLDGVYTPCLPVAEQYRHYFLPTNLVDWGGELNAAVADDVLPPAERSVSAEVVQLR</sequence>
<comment type="caution">
    <text evidence="8">The sequence shown here is derived from an EMBL/GenBank/DDBJ whole genome shotgun (WGS) entry which is preliminary data.</text>
</comment>
<name>A0A5C9A355_9GAMM</name>
<dbReference type="EMBL" id="VRYZ01000001">
    <property type="protein sequence ID" value="TXS94434.1"/>
    <property type="molecule type" value="Genomic_DNA"/>
</dbReference>
<dbReference type="GO" id="GO:0051536">
    <property type="term" value="F:iron-sulfur cluster binding"/>
    <property type="evidence" value="ECO:0007669"/>
    <property type="project" value="UniProtKB-KW"/>
</dbReference>
<evidence type="ECO:0000313" key="9">
    <source>
        <dbReference type="Proteomes" id="UP000321933"/>
    </source>
</evidence>
<keyword evidence="6" id="KW-1133">Transmembrane helix</keyword>
<evidence type="ECO:0000259" key="7">
    <source>
        <dbReference type="PROSITE" id="PS51918"/>
    </source>
</evidence>
<accession>A0A5C9A355</accession>
<dbReference type="SFLD" id="SFLDS00029">
    <property type="entry name" value="Radical_SAM"/>
    <property type="match status" value="1"/>
</dbReference>
<dbReference type="Proteomes" id="UP000321933">
    <property type="component" value="Unassembled WGS sequence"/>
</dbReference>
<evidence type="ECO:0000256" key="3">
    <source>
        <dbReference type="ARBA" id="ARBA00022723"/>
    </source>
</evidence>
<dbReference type="GO" id="GO:0003824">
    <property type="term" value="F:catalytic activity"/>
    <property type="evidence" value="ECO:0007669"/>
    <property type="project" value="InterPro"/>
</dbReference>
<evidence type="ECO:0000256" key="2">
    <source>
        <dbReference type="ARBA" id="ARBA00022691"/>
    </source>
</evidence>
<reference evidence="8 9" key="1">
    <citation type="submission" date="2019-08" db="EMBL/GenBank/DDBJ databases">
        <title>Parahaliea maris sp. nov., isolated from the surface seawater.</title>
        <authorList>
            <person name="Liu Y."/>
        </authorList>
    </citation>
    <scope>NUCLEOTIDE SEQUENCE [LARGE SCALE GENOMIC DNA]</scope>
    <source>
        <strain evidence="8 9">S2-26</strain>
    </source>
</reference>
<dbReference type="PANTHER" id="PTHR43409:SF4">
    <property type="entry name" value="RADICAL SAM SUPERFAMILY PROTEIN"/>
    <property type="match status" value="1"/>
</dbReference>
<protein>
    <recommendedName>
        <fullName evidence="7">Radical SAM core domain-containing protein</fullName>
    </recommendedName>
</protein>
<evidence type="ECO:0000256" key="6">
    <source>
        <dbReference type="SAM" id="Phobius"/>
    </source>
</evidence>
<evidence type="ECO:0000256" key="5">
    <source>
        <dbReference type="ARBA" id="ARBA00023014"/>
    </source>
</evidence>
<dbReference type="PROSITE" id="PS51918">
    <property type="entry name" value="RADICAL_SAM"/>
    <property type="match status" value="1"/>
</dbReference>
<dbReference type="OrthoDB" id="9801424at2"/>
<proteinExistence type="predicted"/>
<keyword evidence="9" id="KW-1185">Reference proteome</keyword>
<dbReference type="AlphaFoldDB" id="A0A5C9A355"/>
<dbReference type="InterPro" id="IPR058240">
    <property type="entry name" value="rSAM_sf"/>
</dbReference>
<organism evidence="8 9">
    <name type="scientific">Parahaliea aestuarii</name>
    <dbReference type="NCBI Taxonomy" id="1852021"/>
    <lineage>
        <taxon>Bacteria</taxon>
        <taxon>Pseudomonadati</taxon>
        <taxon>Pseudomonadota</taxon>
        <taxon>Gammaproteobacteria</taxon>
        <taxon>Cellvibrionales</taxon>
        <taxon>Halieaceae</taxon>
        <taxon>Parahaliea</taxon>
    </lineage>
</organism>
<keyword evidence="6" id="KW-0812">Transmembrane</keyword>
<evidence type="ECO:0000256" key="4">
    <source>
        <dbReference type="ARBA" id="ARBA00023004"/>
    </source>
</evidence>
<comment type="cofactor">
    <cofactor evidence="1">
        <name>[4Fe-4S] cluster</name>
        <dbReference type="ChEBI" id="CHEBI:49883"/>
    </cofactor>
</comment>
<dbReference type="InterPro" id="IPR007197">
    <property type="entry name" value="rSAM"/>
</dbReference>
<dbReference type="SMART" id="SM00729">
    <property type="entry name" value="Elp3"/>
    <property type="match status" value="1"/>
</dbReference>
<dbReference type="RefSeq" id="WP_148062290.1">
    <property type="nucleotide sequence ID" value="NZ_VRYZ01000001.1"/>
</dbReference>
<dbReference type="PANTHER" id="PTHR43409">
    <property type="entry name" value="ANAEROBIC MAGNESIUM-PROTOPORPHYRIN IX MONOMETHYL ESTER CYCLASE-RELATED"/>
    <property type="match status" value="1"/>
</dbReference>
<dbReference type="GO" id="GO:0046872">
    <property type="term" value="F:metal ion binding"/>
    <property type="evidence" value="ECO:0007669"/>
    <property type="project" value="UniProtKB-KW"/>
</dbReference>
<keyword evidence="3" id="KW-0479">Metal-binding</keyword>
<feature type="transmembrane region" description="Helical" evidence="6">
    <location>
        <begin position="424"/>
        <end position="447"/>
    </location>
</feature>
<keyword evidence="6" id="KW-0472">Membrane</keyword>
<feature type="domain" description="Radical SAM core" evidence="7">
    <location>
        <begin position="154"/>
        <end position="382"/>
    </location>
</feature>
<evidence type="ECO:0000313" key="8">
    <source>
        <dbReference type="EMBL" id="TXS94434.1"/>
    </source>
</evidence>
<keyword evidence="5" id="KW-0411">Iron-sulfur</keyword>
<gene>
    <name evidence="8" type="ORF">FVW59_00500</name>
</gene>
<keyword evidence="2" id="KW-0949">S-adenosyl-L-methionine</keyword>
<keyword evidence="4" id="KW-0408">Iron</keyword>